<feature type="region of interest" description="Disordered" evidence="1">
    <location>
        <begin position="365"/>
        <end position="404"/>
    </location>
</feature>
<feature type="compositionally biased region" description="Gly residues" evidence="1">
    <location>
        <begin position="377"/>
        <end position="398"/>
    </location>
</feature>
<dbReference type="EMBL" id="CABFNS010000830">
    <property type="protein sequence ID" value="VUC31127.1"/>
    <property type="molecule type" value="Genomic_DNA"/>
</dbReference>
<evidence type="ECO:0000313" key="2">
    <source>
        <dbReference type="EMBL" id="VUC31127.1"/>
    </source>
</evidence>
<name>A0ABY6UIR3_BIOOC</name>
<protein>
    <submittedName>
        <fullName evidence="2">Uncharacterized protein</fullName>
    </submittedName>
</protein>
<feature type="non-terminal residue" evidence="2">
    <location>
        <position position="404"/>
    </location>
</feature>
<evidence type="ECO:0000256" key="1">
    <source>
        <dbReference type="SAM" id="MobiDB-lite"/>
    </source>
</evidence>
<comment type="caution">
    <text evidence="2">The sequence shown here is derived from an EMBL/GenBank/DDBJ whole genome shotgun (WGS) entry which is preliminary data.</text>
</comment>
<sequence length="404" mass="44845">MTIYHVSASEAAEFENEYKAAVQYGTMVTFTGFNLAGGQPWIDSKLEDAGFPDAIVFWPTSRSPKLAVDFCEHEIAVNAISAFSKNNVGRWHFTPQFHQDVRIFLHQYQLFALTTLQIPPQFTQEMAKASDAFSALDSDTTHQLGQSDMANLEAQMGDLQVGAAPETQPLTRAQRQALRFGRARQTEMNPEWPKFFSRPMEAHSRLFGGIHSPYGLIKIEDGRLVPTPEQASACVSFYSPTRNADPKFLGNVEAAERKLVVTSRGFGIPYPRGPLNGVGWGEFDKFTEWQFQGRVIKGNMLDKDLVFDKGRDRPLHFAGPSGEPQGWPTVVDETLGKLDEEQPEAKTLLELLTSKEMRAENRGQIYGRGRGHDRGWGRGGGRGGRGGRAGWPGQGGWQLAGWPA</sequence>
<dbReference type="Proteomes" id="UP000766486">
    <property type="component" value="Unassembled WGS sequence"/>
</dbReference>
<accession>A0ABY6UIR3</accession>
<dbReference type="InterPro" id="IPR018247">
    <property type="entry name" value="EF_Hand_1_Ca_BS"/>
</dbReference>
<proteinExistence type="predicted"/>
<keyword evidence="3" id="KW-1185">Reference proteome</keyword>
<evidence type="ECO:0000313" key="3">
    <source>
        <dbReference type="Proteomes" id="UP000766486"/>
    </source>
</evidence>
<organism evidence="2 3">
    <name type="scientific">Bionectria ochroleuca</name>
    <name type="common">Gliocladium roseum</name>
    <dbReference type="NCBI Taxonomy" id="29856"/>
    <lineage>
        <taxon>Eukaryota</taxon>
        <taxon>Fungi</taxon>
        <taxon>Dikarya</taxon>
        <taxon>Ascomycota</taxon>
        <taxon>Pezizomycotina</taxon>
        <taxon>Sordariomycetes</taxon>
        <taxon>Hypocreomycetidae</taxon>
        <taxon>Hypocreales</taxon>
        <taxon>Bionectriaceae</taxon>
        <taxon>Clonostachys</taxon>
    </lineage>
</organism>
<dbReference type="PROSITE" id="PS00018">
    <property type="entry name" value="EF_HAND_1"/>
    <property type="match status" value="1"/>
</dbReference>
<gene>
    <name evidence="2" type="ORF">CLO192961_LOCUS300435</name>
</gene>
<reference evidence="2 3" key="1">
    <citation type="submission" date="2019-06" db="EMBL/GenBank/DDBJ databases">
        <authorList>
            <person name="Broberg M."/>
        </authorList>
    </citation>
    <scope>NUCLEOTIDE SEQUENCE [LARGE SCALE GENOMIC DNA]</scope>
</reference>